<feature type="region of interest" description="Disordered" evidence="1">
    <location>
        <begin position="87"/>
        <end position="111"/>
    </location>
</feature>
<name>A0A5A7SMW6_CUCMM</name>
<dbReference type="EMBL" id="SSTE01021454">
    <property type="protein sequence ID" value="KAA0032514.1"/>
    <property type="molecule type" value="Genomic_DNA"/>
</dbReference>
<evidence type="ECO:0000256" key="1">
    <source>
        <dbReference type="SAM" id="MobiDB-lite"/>
    </source>
</evidence>
<evidence type="ECO:0000313" key="3">
    <source>
        <dbReference type="Proteomes" id="UP000321393"/>
    </source>
</evidence>
<dbReference type="Proteomes" id="UP000321393">
    <property type="component" value="Unassembled WGS sequence"/>
</dbReference>
<dbReference type="AlphaFoldDB" id="A0A5A7SMW6"/>
<sequence length="306" mass="35222">MPEVDDVEKEQLNILKIVVDHRVDEHIEDDTLCRTNVNPTIVERSIMRHVTNDSIDDGAEQFTMSSFPSGFEEIDLMFTKFDKDLNKTARGPSSMGDNSAETTQPSPTPRRRTQSLLLELERYVHANGKIPMSIASGVEKPILPHVVRFNQVIGVFVRKAFRVCCLRCANVEREYIEVVKGNLQHQMLTSFKEFKGDCYSHFKKYSDPEEARVDPSHILVGCMKDWYFLCDHYMSRAFQVRSSKVLKSTLRLNHVLNFFLLMFFLECAFCMDFILRSSSLSTVHSSSRFLSSKLCKIQQETSILRG</sequence>
<reference evidence="2 3" key="1">
    <citation type="submission" date="2019-08" db="EMBL/GenBank/DDBJ databases">
        <title>Draft genome sequences of two oriental melons (Cucumis melo L. var makuwa).</title>
        <authorList>
            <person name="Kwon S.-Y."/>
        </authorList>
    </citation>
    <scope>NUCLEOTIDE SEQUENCE [LARGE SCALE GENOMIC DNA]</scope>
    <source>
        <strain evidence="3">cv. SW 3</strain>
        <tissue evidence="2">Leaf</tissue>
    </source>
</reference>
<comment type="caution">
    <text evidence="2">The sequence shown here is derived from an EMBL/GenBank/DDBJ whole genome shotgun (WGS) entry which is preliminary data.</text>
</comment>
<accession>A0A5A7SMW6</accession>
<gene>
    <name evidence="2" type="ORF">E6C27_scaffold465G00220</name>
</gene>
<organism evidence="2 3">
    <name type="scientific">Cucumis melo var. makuwa</name>
    <name type="common">Oriental melon</name>
    <dbReference type="NCBI Taxonomy" id="1194695"/>
    <lineage>
        <taxon>Eukaryota</taxon>
        <taxon>Viridiplantae</taxon>
        <taxon>Streptophyta</taxon>
        <taxon>Embryophyta</taxon>
        <taxon>Tracheophyta</taxon>
        <taxon>Spermatophyta</taxon>
        <taxon>Magnoliopsida</taxon>
        <taxon>eudicotyledons</taxon>
        <taxon>Gunneridae</taxon>
        <taxon>Pentapetalae</taxon>
        <taxon>rosids</taxon>
        <taxon>fabids</taxon>
        <taxon>Cucurbitales</taxon>
        <taxon>Cucurbitaceae</taxon>
        <taxon>Benincaseae</taxon>
        <taxon>Cucumis</taxon>
    </lineage>
</organism>
<protein>
    <submittedName>
        <fullName evidence="2">CACTA en-spm transposon protein</fullName>
    </submittedName>
</protein>
<proteinExistence type="predicted"/>
<evidence type="ECO:0000313" key="2">
    <source>
        <dbReference type="EMBL" id="KAA0032514.1"/>
    </source>
</evidence>